<dbReference type="Proteomes" id="UP000318065">
    <property type="component" value="Chromosome"/>
</dbReference>
<feature type="region of interest" description="Disordered" evidence="1">
    <location>
        <begin position="150"/>
        <end position="192"/>
    </location>
</feature>
<evidence type="ECO:0000313" key="3">
    <source>
        <dbReference type="Proteomes" id="UP000318065"/>
    </source>
</evidence>
<protein>
    <submittedName>
        <fullName evidence="2">Uncharacterized protein</fullName>
    </submittedName>
</protein>
<dbReference type="SUPFAM" id="SSF81624">
    <property type="entry name" value="N-terminal domain of MutM-like DNA repair proteins"/>
    <property type="match status" value="1"/>
</dbReference>
<dbReference type="InterPro" id="IPR035937">
    <property type="entry name" value="FPG_N"/>
</dbReference>
<proteinExistence type="predicted"/>
<sequence>MEERPARRRISSVEAGDYRVLGDSPAGKLRESLVGRRFESRHRYGNIGIEGGGRLSMRFGMGEKKPQHVRLLLGLEDRSRLAFTDQRPMARAHPVENPESSVRQKGLGPNALRVDYPSFRSAVKSVPMNLHPRAGVAGLEEANLERLFAATRDAPQNAVDRGANPKRSPRPSCSPAGAKKPAVRGETAGTTR</sequence>
<keyword evidence="3" id="KW-1185">Reference proteome</keyword>
<accession>A0A510HH32</accession>
<dbReference type="EMBL" id="AP019791">
    <property type="protein sequence ID" value="BBL79261.1"/>
    <property type="molecule type" value="Genomic_DNA"/>
</dbReference>
<evidence type="ECO:0000313" key="2">
    <source>
        <dbReference type="EMBL" id="BBL79261.1"/>
    </source>
</evidence>
<gene>
    <name evidence="2" type="ORF">RxyAA322_11150</name>
</gene>
<reference evidence="2" key="1">
    <citation type="journal article" date="2019" name="Microbiol. Resour. Announc.">
        <title>Complete Genome Sequence of Rubrobacter xylanophilus Strain AA3-22, Isolated from Arima Onsen in Japan.</title>
        <authorList>
            <person name="Tomariguchi N."/>
            <person name="Miyazaki K."/>
        </authorList>
    </citation>
    <scope>NUCLEOTIDE SEQUENCE [LARGE SCALE GENOMIC DNA]</scope>
    <source>
        <strain evidence="2">AA3-22</strain>
    </source>
</reference>
<dbReference type="AlphaFoldDB" id="A0A510HH32"/>
<dbReference type="Gene3D" id="3.20.190.10">
    <property type="entry name" value="MutM-like, N-terminal"/>
    <property type="match status" value="1"/>
</dbReference>
<evidence type="ECO:0000256" key="1">
    <source>
        <dbReference type="SAM" id="MobiDB-lite"/>
    </source>
</evidence>
<organism evidence="2 3">
    <name type="scientific">Rubrobacter xylanophilus</name>
    <dbReference type="NCBI Taxonomy" id="49319"/>
    <lineage>
        <taxon>Bacteria</taxon>
        <taxon>Bacillati</taxon>
        <taxon>Actinomycetota</taxon>
        <taxon>Rubrobacteria</taxon>
        <taxon>Rubrobacterales</taxon>
        <taxon>Rubrobacteraceae</taxon>
        <taxon>Rubrobacter</taxon>
    </lineage>
</organism>
<name>A0A510HH32_9ACTN</name>